<dbReference type="InterPro" id="IPR045886">
    <property type="entry name" value="ThiF/MoeB/HesA"/>
</dbReference>
<accession>A0A9D1MPW6</accession>
<dbReference type="InterPro" id="IPR035985">
    <property type="entry name" value="Ubiquitin-activating_enz"/>
</dbReference>
<dbReference type="FunFam" id="3.40.50.720:FF:000141">
    <property type="entry name" value="tRNA threonylcarbamoyladenosine dehydratase"/>
    <property type="match status" value="1"/>
</dbReference>
<dbReference type="AlphaFoldDB" id="A0A9D1MPW6"/>
<evidence type="ECO:0000313" key="2">
    <source>
        <dbReference type="EMBL" id="HIU63974.1"/>
    </source>
</evidence>
<comment type="caution">
    <text evidence="2">The sequence shown here is derived from an EMBL/GenBank/DDBJ whole genome shotgun (WGS) entry which is preliminary data.</text>
</comment>
<dbReference type="EMBL" id="DVNI01000040">
    <property type="protein sequence ID" value="HIU63974.1"/>
    <property type="molecule type" value="Genomic_DNA"/>
</dbReference>
<evidence type="ECO:0000313" key="3">
    <source>
        <dbReference type="Proteomes" id="UP000824099"/>
    </source>
</evidence>
<organism evidence="2 3">
    <name type="scientific">Candidatus Avacidaminococcus intestinavium</name>
    <dbReference type="NCBI Taxonomy" id="2840684"/>
    <lineage>
        <taxon>Bacteria</taxon>
        <taxon>Bacillati</taxon>
        <taxon>Bacillota</taxon>
        <taxon>Negativicutes</taxon>
        <taxon>Acidaminococcales</taxon>
        <taxon>Acidaminococcaceae</taxon>
        <taxon>Acidaminococcaceae incertae sedis</taxon>
        <taxon>Candidatus Avacidaminococcus</taxon>
    </lineage>
</organism>
<reference evidence="2" key="1">
    <citation type="submission" date="2020-10" db="EMBL/GenBank/DDBJ databases">
        <authorList>
            <person name="Gilroy R."/>
        </authorList>
    </citation>
    <scope>NUCLEOTIDE SEQUENCE</scope>
    <source>
        <strain evidence="2">CHK160-1198</strain>
    </source>
</reference>
<dbReference type="PANTHER" id="PTHR43267">
    <property type="entry name" value="TRNA THREONYLCARBAMOYLADENOSINE DEHYDRATASE"/>
    <property type="match status" value="1"/>
</dbReference>
<dbReference type="InterPro" id="IPR000594">
    <property type="entry name" value="ThiF_NAD_FAD-bd"/>
</dbReference>
<proteinExistence type="predicted"/>
<gene>
    <name evidence="2" type="ORF">IAB06_02865</name>
</gene>
<dbReference type="GO" id="GO:0061504">
    <property type="term" value="P:cyclic threonylcarbamoyladenosine biosynthetic process"/>
    <property type="evidence" value="ECO:0007669"/>
    <property type="project" value="TreeGrafter"/>
</dbReference>
<evidence type="ECO:0000259" key="1">
    <source>
        <dbReference type="Pfam" id="PF00899"/>
    </source>
</evidence>
<dbReference type="PANTHER" id="PTHR43267:SF1">
    <property type="entry name" value="TRNA THREONYLCARBAMOYLADENOSINE DEHYDRATASE"/>
    <property type="match status" value="1"/>
</dbReference>
<protein>
    <submittedName>
        <fullName evidence="2">tRNA threonylcarbamoyladenosine dehydratase</fullName>
    </submittedName>
</protein>
<sequence length="257" mass="27724">MLHAFSRTEMLIGKEGLAILSAAKVAVFGVGGVGTYVAEALARAGVGHLVLVDDDTICLTNTNRQLHSLRSTIGQAKVEAMKARLLDINPSIQVEVKKEFYLPEKATTLITDDCAYLVDALDTVTAKIDIVMQGAKHHIPVISAMGAGNKLDPTKIKLTDIFKTTICPLAKVMRKELRKRGIKSLKVVYSEEQPVVAQHLAENNCHTHCICPAESAKHCLEKRAVPGSISYVPGIVGLMIAGTVINDLLQTAKSCEE</sequence>
<name>A0A9D1MPW6_9FIRM</name>
<reference evidence="2" key="2">
    <citation type="journal article" date="2021" name="PeerJ">
        <title>Extensive microbial diversity within the chicken gut microbiome revealed by metagenomics and culture.</title>
        <authorList>
            <person name="Gilroy R."/>
            <person name="Ravi A."/>
            <person name="Getino M."/>
            <person name="Pursley I."/>
            <person name="Horton D.L."/>
            <person name="Alikhan N.F."/>
            <person name="Baker D."/>
            <person name="Gharbi K."/>
            <person name="Hall N."/>
            <person name="Watson M."/>
            <person name="Adriaenssens E.M."/>
            <person name="Foster-Nyarko E."/>
            <person name="Jarju S."/>
            <person name="Secka A."/>
            <person name="Antonio M."/>
            <person name="Oren A."/>
            <person name="Chaudhuri R.R."/>
            <person name="La Ragione R."/>
            <person name="Hildebrand F."/>
            <person name="Pallen M.J."/>
        </authorList>
    </citation>
    <scope>NUCLEOTIDE SEQUENCE</scope>
    <source>
        <strain evidence="2">CHK160-1198</strain>
    </source>
</reference>
<dbReference type="GO" id="GO:0061503">
    <property type="term" value="F:tRNA threonylcarbamoyladenosine dehydratase"/>
    <property type="evidence" value="ECO:0007669"/>
    <property type="project" value="TreeGrafter"/>
</dbReference>
<dbReference type="Gene3D" id="3.40.50.720">
    <property type="entry name" value="NAD(P)-binding Rossmann-like Domain"/>
    <property type="match status" value="1"/>
</dbReference>
<dbReference type="CDD" id="cd00755">
    <property type="entry name" value="YgdL_like"/>
    <property type="match status" value="1"/>
</dbReference>
<dbReference type="SUPFAM" id="SSF69572">
    <property type="entry name" value="Activating enzymes of the ubiquitin-like proteins"/>
    <property type="match status" value="1"/>
</dbReference>
<dbReference type="Proteomes" id="UP000824099">
    <property type="component" value="Unassembled WGS sequence"/>
</dbReference>
<dbReference type="Pfam" id="PF00899">
    <property type="entry name" value="ThiF"/>
    <property type="match status" value="1"/>
</dbReference>
<feature type="domain" description="THIF-type NAD/FAD binding fold" evidence="1">
    <location>
        <begin position="6"/>
        <end position="251"/>
    </location>
</feature>
<dbReference type="GO" id="GO:0008641">
    <property type="term" value="F:ubiquitin-like modifier activating enzyme activity"/>
    <property type="evidence" value="ECO:0007669"/>
    <property type="project" value="InterPro"/>
</dbReference>